<name>A0A0C2BGP8_9BILA</name>
<accession>A0A0C2BGP8</accession>
<gene>
    <name evidence="2" type="ORF">ANCDUO_27101</name>
</gene>
<organism evidence="2 3">
    <name type="scientific">Ancylostoma duodenale</name>
    <dbReference type="NCBI Taxonomy" id="51022"/>
    <lineage>
        <taxon>Eukaryota</taxon>
        <taxon>Metazoa</taxon>
        <taxon>Ecdysozoa</taxon>
        <taxon>Nematoda</taxon>
        <taxon>Chromadorea</taxon>
        <taxon>Rhabditida</taxon>
        <taxon>Rhabditina</taxon>
        <taxon>Rhabditomorpha</taxon>
        <taxon>Strongyloidea</taxon>
        <taxon>Ancylostomatidae</taxon>
        <taxon>Ancylostomatinae</taxon>
        <taxon>Ancylostoma</taxon>
    </lineage>
</organism>
<feature type="region of interest" description="Disordered" evidence="1">
    <location>
        <begin position="60"/>
        <end position="79"/>
    </location>
</feature>
<dbReference type="EMBL" id="KN791105">
    <property type="protein sequence ID" value="KIH42908.1"/>
    <property type="molecule type" value="Genomic_DNA"/>
</dbReference>
<protein>
    <submittedName>
        <fullName evidence="2">Uncharacterized protein</fullName>
    </submittedName>
</protein>
<dbReference type="Proteomes" id="UP000054047">
    <property type="component" value="Unassembled WGS sequence"/>
</dbReference>
<proteinExistence type="predicted"/>
<evidence type="ECO:0000313" key="2">
    <source>
        <dbReference type="EMBL" id="KIH42908.1"/>
    </source>
</evidence>
<keyword evidence="3" id="KW-1185">Reference proteome</keyword>
<evidence type="ECO:0000256" key="1">
    <source>
        <dbReference type="SAM" id="MobiDB-lite"/>
    </source>
</evidence>
<dbReference type="AlphaFoldDB" id="A0A0C2BGP8"/>
<sequence length="114" mass="12442">MNRGGNARAYVSLHVTTEILGAAEDVVSRNASAIAAWSVTDPENVSALRIVHDITAESYCTEEREPPRSSAAARQMGDFRTKERDNEKLGVLSHIVHRMCALIRAQQSGVPDPL</sequence>
<reference evidence="2 3" key="1">
    <citation type="submission" date="2013-12" db="EMBL/GenBank/DDBJ databases">
        <title>Draft genome of the parsitic nematode Ancylostoma duodenale.</title>
        <authorList>
            <person name="Mitreva M."/>
        </authorList>
    </citation>
    <scope>NUCLEOTIDE SEQUENCE [LARGE SCALE GENOMIC DNA]</scope>
    <source>
        <strain evidence="2 3">Zhejiang</strain>
    </source>
</reference>
<evidence type="ECO:0000313" key="3">
    <source>
        <dbReference type="Proteomes" id="UP000054047"/>
    </source>
</evidence>